<dbReference type="EMBL" id="ATBP01000160">
    <property type="protein sequence ID" value="ETR72330.1"/>
    <property type="molecule type" value="Genomic_DNA"/>
</dbReference>
<dbReference type="GO" id="GO:0005737">
    <property type="term" value="C:cytoplasm"/>
    <property type="evidence" value="ECO:0007669"/>
    <property type="project" value="TreeGrafter"/>
</dbReference>
<evidence type="ECO:0000313" key="3">
    <source>
        <dbReference type="EMBL" id="ETR72330.1"/>
    </source>
</evidence>
<proteinExistence type="predicted"/>
<dbReference type="InterPro" id="IPR002616">
    <property type="entry name" value="tRNA_ribo_trans-like"/>
</dbReference>
<dbReference type="InterPro" id="IPR050076">
    <property type="entry name" value="ArchSynthase1/Queuine_TRR"/>
</dbReference>
<keyword evidence="1" id="KW-0819">tRNA processing</keyword>
<feature type="domain" description="tRNA-guanine(15) transglycosylase-like" evidence="2">
    <location>
        <begin position="9"/>
        <end position="126"/>
    </location>
</feature>
<dbReference type="Proteomes" id="UP000189670">
    <property type="component" value="Unassembled WGS sequence"/>
</dbReference>
<dbReference type="PANTHER" id="PTHR46499:SF2">
    <property type="entry name" value="ARCHAEOSINE SYNTHASE"/>
    <property type="match status" value="1"/>
</dbReference>
<accession>A0A1V1PBZ6</accession>
<gene>
    <name evidence="3" type="ORF">OMM_01806</name>
</gene>
<dbReference type="Gene3D" id="3.20.20.105">
    <property type="entry name" value="Queuine tRNA-ribosyltransferase-like"/>
    <property type="match status" value="1"/>
</dbReference>
<dbReference type="Pfam" id="PF01702">
    <property type="entry name" value="TGT"/>
    <property type="match status" value="1"/>
</dbReference>
<organism evidence="3 4">
    <name type="scientific">Candidatus Magnetoglobus multicellularis str. Araruama</name>
    <dbReference type="NCBI Taxonomy" id="890399"/>
    <lineage>
        <taxon>Bacteria</taxon>
        <taxon>Pseudomonadati</taxon>
        <taxon>Thermodesulfobacteriota</taxon>
        <taxon>Desulfobacteria</taxon>
        <taxon>Desulfobacterales</taxon>
        <taxon>Desulfobacteraceae</taxon>
        <taxon>Candidatus Magnetoglobus</taxon>
    </lineage>
</organism>
<comment type="caution">
    <text evidence="3">The sequence shown here is derived from an EMBL/GenBank/DDBJ whole genome shotgun (WGS) entry which is preliminary data.</text>
</comment>
<dbReference type="InterPro" id="IPR036511">
    <property type="entry name" value="TGT-like_sf"/>
</dbReference>
<evidence type="ECO:0000259" key="2">
    <source>
        <dbReference type="Pfam" id="PF01702"/>
    </source>
</evidence>
<evidence type="ECO:0000256" key="1">
    <source>
        <dbReference type="ARBA" id="ARBA00022694"/>
    </source>
</evidence>
<reference evidence="4" key="1">
    <citation type="submission" date="2012-11" db="EMBL/GenBank/DDBJ databases">
        <authorList>
            <person name="Lucero-Rivera Y.E."/>
            <person name="Tovar-Ramirez D."/>
        </authorList>
    </citation>
    <scope>NUCLEOTIDE SEQUENCE [LARGE SCALE GENOMIC DNA]</scope>
    <source>
        <strain evidence="4">Araruama</strain>
    </source>
</reference>
<dbReference type="PANTHER" id="PTHR46499">
    <property type="entry name" value="QUEUINE TRNA-RIBOSYLTRANSFERASE"/>
    <property type="match status" value="1"/>
</dbReference>
<dbReference type="AlphaFoldDB" id="A0A1V1PBZ6"/>
<evidence type="ECO:0000313" key="4">
    <source>
        <dbReference type="Proteomes" id="UP000189670"/>
    </source>
</evidence>
<protein>
    <recommendedName>
        <fullName evidence="2">tRNA-guanine(15) transglycosylase-like domain-containing protein</fullName>
    </recommendedName>
</protein>
<sequence>MPVLKNRKQKKYSLPIFLPVYHPVESPFPVDKWVQEFTVEGCIVNAFFLYKERTVRKQLEQAQNLHQYVGFPELVMTDSGAFQGFQGSLYLKNKTIVKFQETIGSDIVSPLDLVCGPGESRRIAEKNGTEHSFVLKKPQTWYKTPHWRVYNRAENFMICAKKHRRTDAIKC</sequence>
<dbReference type="GO" id="GO:0002099">
    <property type="term" value="P:tRNA wobble guanine modification"/>
    <property type="evidence" value="ECO:0007669"/>
    <property type="project" value="TreeGrafter"/>
</dbReference>
<dbReference type="SUPFAM" id="SSF51713">
    <property type="entry name" value="tRNA-guanine transglycosylase"/>
    <property type="match status" value="1"/>
</dbReference>
<name>A0A1V1PBZ6_9BACT</name>